<dbReference type="Proteomes" id="UP001603857">
    <property type="component" value="Unassembled WGS sequence"/>
</dbReference>
<dbReference type="Pfam" id="PF06203">
    <property type="entry name" value="CCT"/>
    <property type="match status" value="1"/>
</dbReference>
<evidence type="ECO:0000256" key="6">
    <source>
        <dbReference type="ARBA" id="ARBA00023242"/>
    </source>
</evidence>
<evidence type="ECO:0000256" key="3">
    <source>
        <dbReference type="ARBA" id="ARBA00022723"/>
    </source>
</evidence>
<evidence type="ECO:0000256" key="7">
    <source>
        <dbReference type="PROSITE-ProRule" id="PRU00024"/>
    </source>
</evidence>
<feature type="domain" description="B box-type" evidence="9">
    <location>
        <begin position="17"/>
        <end position="61"/>
    </location>
</feature>
<evidence type="ECO:0000256" key="8">
    <source>
        <dbReference type="PROSITE-ProRule" id="PRU00357"/>
    </source>
</evidence>
<evidence type="ECO:0000256" key="5">
    <source>
        <dbReference type="ARBA" id="ARBA00022833"/>
    </source>
</evidence>
<comment type="subcellular location">
    <subcellularLocation>
        <location evidence="1 8">Nucleus</location>
    </subcellularLocation>
</comment>
<evidence type="ECO:0000259" key="10">
    <source>
        <dbReference type="PROSITE" id="PS51017"/>
    </source>
</evidence>
<evidence type="ECO:0000313" key="12">
    <source>
        <dbReference type="Proteomes" id="UP001603857"/>
    </source>
</evidence>
<dbReference type="InterPro" id="IPR010402">
    <property type="entry name" value="CCT_domain"/>
</dbReference>
<dbReference type="GO" id="GO:0008270">
    <property type="term" value="F:zinc ion binding"/>
    <property type="evidence" value="ECO:0007669"/>
    <property type="project" value="UniProtKB-KW"/>
</dbReference>
<accession>A0ABD1MIF3</accession>
<dbReference type="PROSITE" id="PS51017">
    <property type="entry name" value="CCT"/>
    <property type="match status" value="1"/>
</dbReference>
<feature type="domain" description="CCT" evidence="10">
    <location>
        <begin position="276"/>
        <end position="318"/>
    </location>
</feature>
<evidence type="ECO:0000313" key="11">
    <source>
        <dbReference type="EMBL" id="KAL2335342.1"/>
    </source>
</evidence>
<keyword evidence="6 8" id="KW-0539">Nucleus</keyword>
<comment type="similarity">
    <text evidence="2">Belongs to the CONSTANS family.</text>
</comment>
<evidence type="ECO:0008006" key="13">
    <source>
        <dbReference type="Google" id="ProtNLM"/>
    </source>
</evidence>
<dbReference type="PANTHER" id="PTHR31319">
    <property type="entry name" value="ZINC FINGER PROTEIN CONSTANS-LIKE 4"/>
    <property type="match status" value="1"/>
</dbReference>
<dbReference type="CDD" id="cd19821">
    <property type="entry name" value="Bbox1_BBX-like"/>
    <property type="match status" value="1"/>
</dbReference>
<evidence type="ECO:0000259" key="9">
    <source>
        <dbReference type="PROSITE" id="PS50119"/>
    </source>
</evidence>
<dbReference type="SMART" id="SM00336">
    <property type="entry name" value="BBOX"/>
    <property type="match status" value="2"/>
</dbReference>
<reference evidence="11 12" key="1">
    <citation type="submission" date="2024-08" db="EMBL/GenBank/DDBJ databases">
        <title>Insights into the chromosomal genome structure of Flemingia macrophylla.</title>
        <authorList>
            <person name="Ding Y."/>
            <person name="Zhao Y."/>
            <person name="Bi W."/>
            <person name="Wu M."/>
            <person name="Zhao G."/>
            <person name="Gong Y."/>
            <person name="Li W."/>
            <person name="Zhang P."/>
        </authorList>
    </citation>
    <scope>NUCLEOTIDE SEQUENCE [LARGE SCALE GENOMIC DNA]</scope>
    <source>
        <strain evidence="11">DYQJB</strain>
        <tissue evidence="11">Leaf</tissue>
    </source>
</reference>
<dbReference type="PANTHER" id="PTHR31319:SF39">
    <property type="entry name" value="ZINC FINGER PROTEIN CONSTANS-LIKE 1"/>
    <property type="match status" value="1"/>
</dbReference>
<dbReference type="InterPro" id="IPR049808">
    <property type="entry name" value="CONSTANS-like_Bbox1"/>
</dbReference>
<keyword evidence="12" id="KW-1185">Reference proteome</keyword>
<dbReference type="GO" id="GO:0005634">
    <property type="term" value="C:nucleus"/>
    <property type="evidence" value="ECO:0007669"/>
    <property type="project" value="UniProtKB-SubCell"/>
</dbReference>
<keyword evidence="5" id="KW-0862">Zinc</keyword>
<keyword evidence="4 7" id="KW-0863">Zinc-finger</keyword>
<keyword evidence="3" id="KW-0479">Metal-binding</keyword>
<proteinExistence type="inferred from homology"/>
<gene>
    <name evidence="11" type="ORF">Fmac_016555</name>
</gene>
<protein>
    <recommendedName>
        <fullName evidence="13">CONSTANS-like protein</fullName>
    </recommendedName>
</protein>
<dbReference type="InterPro" id="IPR000315">
    <property type="entry name" value="Znf_B-box"/>
</dbReference>
<evidence type="ECO:0000256" key="2">
    <source>
        <dbReference type="ARBA" id="ARBA00010024"/>
    </source>
</evidence>
<dbReference type="AlphaFoldDB" id="A0ABD1MIF3"/>
<evidence type="ECO:0000256" key="4">
    <source>
        <dbReference type="ARBA" id="ARBA00022771"/>
    </source>
</evidence>
<comment type="caution">
    <text evidence="11">The sequence shown here is derived from an EMBL/GenBank/DDBJ whole genome shotgun (WGS) entry which is preliminary data.</text>
</comment>
<dbReference type="InterPro" id="IPR045281">
    <property type="entry name" value="CONSTANS-like"/>
</dbReference>
<dbReference type="EMBL" id="JBGMDY010000005">
    <property type="protein sequence ID" value="KAL2335342.1"/>
    <property type="molecule type" value="Genomic_DNA"/>
</dbReference>
<organism evidence="11 12">
    <name type="scientific">Flemingia macrophylla</name>
    <dbReference type="NCBI Taxonomy" id="520843"/>
    <lineage>
        <taxon>Eukaryota</taxon>
        <taxon>Viridiplantae</taxon>
        <taxon>Streptophyta</taxon>
        <taxon>Embryophyta</taxon>
        <taxon>Tracheophyta</taxon>
        <taxon>Spermatophyta</taxon>
        <taxon>Magnoliopsida</taxon>
        <taxon>eudicotyledons</taxon>
        <taxon>Gunneridae</taxon>
        <taxon>Pentapetalae</taxon>
        <taxon>rosids</taxon>
        <taxon>fabids</taxon>
        <taxon>Fabales</taxon>
        <taxon>Fabaceae</taxon>
        <taxon>Papilionoideae</taxon>
        <taxon>50 kb inversion clade</taxon>
        <taxon>NPAAA clade</taxon>
        <taxon>indigoferoid/millettioid clade</taxon>
        <taxon>Phaseoleae</taxon>
        <taxon>Flemingia</taxon>
    </lineage>
</organism>
<name>A0ABD1MIF3_9FABA</name>
<evidence type="ECO:0000256" key="1">
    <source>
        <dbReference type="ARBA" id="ARBA00004123"/>
    </source>
</evidence>
<sequence>MLKEGTNNVGGSNSTSTRSRVCDTCRSAPCKLYCHADSAYLCSSCDARVHAANRVASRHELFLCKADAASLCSSCDADIHSANPLASRHHRVPILPVSGSLLFIESEPDHEQDEEEEEVVDEYEDEVEAASWLLPHPEKVDEMEENNGGGHDDGFLFDEYLDFDLVDPNSCVHNNTCSNVYQLQLNYNAVPQNYAVVPTQVPQQCFQPGLDFDSSKAGFSYDGSLSQSVSVSSMDVGVVPESTISEISMSHSKSSIGTYDLFPPLPLPSHLAPMDREARVLRYREKKKTRKFEKKIRYASRKAYAETRPRIKGRFAKRTNVEAEVDQMLSTTLFTEVGGSIFSSF</sequence>
<dbReference type="PROSITE" id="PS50119">
    <property type="entry name" value="ZF_BBOX"/>
    <property type="match status" value="1"/>
</dbReference>